<dbReference type="CDD" id="cd00842">
    <property type="entry name" value="MPP_ASMase"/>
    <property type="match status" value="1"/>
</dbReference>
<feature type="region of interest" description="Disordered" evidence="3">
    <location>
        <begin position="56"/>
        <end position="76"/>
    </location>
</feature>
<dbReference type="AlphaFoldDB" id="A0A0H2RR04"/>
<dbReference type="InParanoid" id="A0A0H2RR04"/>
<proteinExistence type="predicted"/>
<evidence type="ECO:0000313" key="5">
    <source>
        <dbReference type="EMBL" id="KLO07261.1"/>
    </source>
</evidence>
<evidence type="ECO:0000256" key="3">
    <source>
        <dbReference type="SAM" id="MobiDB-lite"/>
    </source>
</evidence>
<dbReference type="GO" id="GO:0005615">
    <property type="term" value="C:extracellular space"/>
    <property type="evidence" value="ECO:0007669"/>
    <property type="project" value="TreeGrafter"/>
</dbReference>
<evidence type="ECO:0000256" key="1">
    <source>
        <dbReference type="ARBA" id="ARBA00022801"/>
    </source>
</evidence>
<name>A0A0H2RR04_9AGAM</name>
<evidence type="ECO:0000313" key="6">
    <source>
        <dbReference type="Proteomes" id="UP000053477"/>
    </source>
</evidence>
<dbReference type="OrthoDB" id="282973at2759"/>
<gene>
    <name evidence="5" type="ORF">SCHPADRAFT_945417</name>
</gene>
<dbReference type="InterPro" id="IPR004843">
    <property type="entry name" value="Calcineurin-like_PHP"/>
</dbReference>
<organism evidence="5 6">
    <name type="scientific">Schizopora paradoxa</name>
    <dbReference type="NCBI Taxonomy" id="27342"/>
    <lineage>
        <taxon>Eukaryota</taxon>
        <taxon>Fungi</taxon>
        <taxon>Dikarya</taxon>
        <taxon>Basidiomycota</taxon>
        <taxon>Agaricomycotina</taxon>
        <taxon>Agaricomycetes</taxon>
        <taxon>Hymenochaetales</taxon>
        <taxon>Schizoporaceae</taxon>
        <taxon>Schizopora</taxon>
    </lineage>
</organism>
<keyword evidence="6" id="KW-1185">Reference proteome</keyword>
<feature type="domain" description="Calcineurin-like phosphoesterase" evidence="4">
    <location>
        <begin position="215"/>
        <end position="494"/>
    </location>
</feature>
<accession>A0A0H2RR04</accession>
<dbReference type="GO" id="GO:0008081">
    <property type="term" value="F:phosphoric diester hydrolase activity"/>
    <property type="evidence" value="ECO:0007669"/>
    <property type="project" value="TreeGrafter"/>
</dbReference>
<evidence type="ECO:0000259" key="4">
    <source>
        <dbReference type="Pfam" id="PF00149"/>
    </source>
</evidence>
<dbReference type="SUPFAM" id="SSF56300">
    <property type="entry name" value="Metallo-dependent phosphatases"/>
    <property type="match status" value="1"/>
</dbReference>
<keyword evidence="1" id="KW-0378">Hydrolase</keyword>
<dbReference type="InterPro" id="IPR041805">
    <property type="entry name" value="ASMase/PPN1_MPP"/>
</dbReference>
<dbReference type="PANTHER" id="PTHR10340:SF27">
    <property type="entry name" value="ACL091CP"/>
    <property type="match status" value="1"/>
</dbReference>
<keyword evidence="2" id="KW-0325">Glycoprotein</keyword>
<evidence type="ECO:0000256" key="2">
    <source>
        <dbReference type="ARBA" id="ARBA00023180"/>
    </source>
</evidence>
<reference evidence="5 6" key="1">
    <citation type="submission" date="2015-04" db="EMBL/GenBank/DDBJ databases">
        <title>Complete genome sequence of Schizopora paradoxa KUC8140, a cosmopolitan wood degrader in East Asia.</title>
        <authorList>
            <consortium name="DOE Joint Genome Institute"/>
            <person name="Min B."/>
            <person name="Park H."/>
            <person name="Jang Y."/>
            <person name="Kim J.-J."/>
            <person name="Kim K.H."/>
            <person name="Pangilinan J."/>
            <person name="Lipzen A."/>
            <person name="Riley R."/>
            <person name="Grigoriev I.V."/>
            <person name="Spatafora J.W."/>
            <person name="Choi I.-G."/>
        </authorList>
    </citation>
    <scope>NUCLEOTIDE SEQUENCE [LARGE SCALE GENOMIC DNA]</scope>
    <source>
        <strain evidence="5 6">KUC8140</strain>
    </source>
</reference>
<dbReference type="STRING" id="27342.A0A0H2RR04"/>
<dbReference type="Gene3D" id="3.60.21.10">
    <property type="match status" value="1"/>
</dbReference>
<dbReference type="InterPro" id="IPR029052">
    <property type="entry name" value="Metallo-depent_PP-like"/>
</dbReference>
<protein>
    <submittedName>
        <fullName evidence="5">Sphingomyelin phosphodiesterase</fullName>
    </submittedName>
</protein>
<dbReference type="Pfam" id="PF00149">
    <property type="entry name" value="Metallophos"/>
    <property type="match status" value="1"/>
</dbReference>
<dbReference type="Proteomes" id="UP000053477">
    <property type="component" value="Unassembled WGS sequence"/>
</dbReference>
<sequence>MAQESSERPSAFAAPGNFPTSLFASYYNDPTQTTAQVQPIITDPVLNIRYPLDLTDPDTIPDANNEDPHPVPPRASDDKILSQLISQIKAIARPETFNSPFAGNPCAQCQAALIALKAIALVVPDLGHLGTEALCNAFSLSSDCSDVFGPHDMGPLIIQMIANSNTAGYDGQAFCSKYLGMCPPPPTPELNLTGWFKSPKPDPSPSPKAPSGERLKVLHLSDFHIDPRYKTGAEAECSRGFCCRSGQVNEDAPPNTTIYPAPQFGAYLCDTPLALAAASLQAIPVLAGVEKTGFNFTIYTGDLVSHDPSNELSRAYTLYTETLVFDLFKKLLGPFPVYAALGNHDSYNSAQDAPHSLGGELGEQFSWNYDHVAHLWEHYDWLPKSSVDLARAHYGGYMVRRQDGLRVITLNTDFWYKDNIFNMTDPDVSGMLRFLTDELHDAEDAGDRVWILGHVLSGWTGSDALDNPSNLFYQIIDRFSPHVIANIYWGHTHQDHFSIFYANNGSVMNSSTAQTVSWIGPSITPLTNLNSGFRVYEVDSATFDILESYTWISDVSTYPALDKQTPGDNNNHNFNFTGPVYELEYSARELYGKFINGWGEDDPLNATWWHKVTEAMEENPALVDTFNLLQGKLAREFTTNCTSEECVEAKICYMKSGSSPLAHRCIPGFGANV</sequence>
<dbReference type="PANTHER" id="PTHR10340">
    <property type="entry name" value="SPHINGOMYELIN PHOSPHODIESTERASE"/>
    <property type="match status" value="1"/>
</dbReference>
<dbReference type="EMBL" id="KQ086150">
    <property type="protein sequence ID" value="KLO07261.1"/>
    <property type="molecule type" value="Genomic_DNA"/>
</dbReference>